<dbReference type="GO" id="GO:0016747">
    <property type="term" value="F:acyltransferase activity, transferring groups other than amino-acyl groups"/>
    <property type="evidence" value="ECO:0007669"/>
    <property type="project" value="InterPro"/>
</dbReference>
<dbReference type="InterPro" id="IPR050832">
    <property type="entry name" value="Bact_Acetyltransf"/>
</dbReference>
<dbReference type="RefSeq" id="WP_123304091.1">
    <property type="nucleotide sequence ID" value="NZ_RKHK01000001.1"/>
</dbReference>
<dbReference type="CDD" id="cd04301">
    <property type="entry name" value="NAT_SF"/>
    <property type="match status" value="1"/>
</dbReference>
<sequence length="176" mass="19430">MDIVAYRASHREALLSLSLRTWEPVFAQLESAVPAFVYESFYPAGWRQRQAEDLGALLDGEPDNIHVALVDGEPRGWVCTRLHAEDAMGEVYVLATDPDFHGQGIGRALLQQAESTARAAGMRMIMAETGDDPGHAPARRAYEGTGFQRWPVARYFKDLAGTTARDEPHSLPIPPL</sequence>
<dbReference type="AlphaFoldDB" id="A0A3N2BF88"/>
<dbReference type="EMBL" id="RKHK01000001">
    <property type="protein sequence ID" value="ROR73704.1"/>
    <property type="molecule type" value="Genomic_DNA"/>
</dbReference>
<keyword evidence="1 4" id="KW-0808">Transferase</keyword>
<dbReference type="OrthoDB" id="9803233at2"/>
<dbReference type="InterPro" id="IPR000182">
    <property type="entry name" value="GNAT_dom"/>
</dbReference>
<evidence type="ECO:0000259" key="3">
    <source>
        <dbReference type="PROSITE" id="PS51186"/>
    </source>
</evidence>
<dbReference type="Proteomes" id="UP000280668">
    <property type="component" value="Unassembled WGS sequence"/>
</dbReference>
<keyword evidence="2" id="KW-0012">Acyltransferase</keyword>
<dbReference type="InterPro" id="IPR016181">
    <property type="entry name" value="Acyl_CoA_acyltransferase"/>
</dbReference>
<evidence type="ECO:0000313" key="5">
    <source>
        <dbReference type="Proteomes" id="UP000280668"/>
    </source>
</evidence>
<comment type="caution">
    <text evidence="4">The sequence shown here is derived from an EMBL/GenBank/DDBJ whole genome shotgun (WGS) entry which is preliminary data.</text>
</comment>
<dbReference type="Pfam" id="PF00583">
    <property type="entry name" value="Acetyltransf_1"/>
    <property type="match status" value="1"/>
</dbReference>
<evidence type="ECO:0000313" key="4">
    <source>
        <dbReference type="EMBL" id="ROR73704.1"/>
    </source>
</evidence>
<protein>
    <submittedName>
        <fullName evidence="4">Acetyltransferase (GNAT) family protein</fullName>
    </submittedName>
</protein>
<evidence type="ECO:0000256" key="1">
    <source>
        <dbReference type="ARBA" id="ARBA00022679"/>
    </source>
</evidence>
<feature type="domain" description="N-acetyltransferase" evidence="3">
    <location>
        <begin position="1"/>
        <end position="174"/>
    </location>
</feature>
<evidence type="ECO:0000256" key="2">
    <source>
        <dbReference type="ARBA" id="ARBA00023315"/>
    </source>
</evidence>
<accession>A0A3N2BF88</accession>
<organism evidence="4 5">
    <name type="scientific">Bogoriella caseilytica</name>
    <dbReference type="NCBI Taxonomy" id="56055"/>
    <lineage>
        <taxon>Bacteria</taxon>
        <taxon>Bacillati</taxon>
        <taxon>Actinomycetota</taxon>
        <taxon>Actinomycetes</taxon>
        <taxon>Micrococcales</taxon>
        <taxon>Bogoriellaceae</taxon>
        <taxon>Bogoriella</taxon>
    </lineage>
</organism>
<gene>
    <name evidence="4" type="ORF">EDD31_2092</name>
</gene>
<dbReference type="PANTHER" id="PTHR43877">
    <property type="entry name" value="AMINOALKYLPHOSPHONATE N-ACETYLTRANSFERASE-RELATED-RELATED"/>
    <property type="match status" value="1"/>
</dbReference>
<proteinExistence type="predicted"/>
<reference evidence="4 5" key="1">
    <citation type="submission" date="2018-11" db="EMBL/GenBank/DDBJ databases">
        <title>Sequencing the genomes of 1000 actinobacteria strains.</title>
        <authorList>
            <person name="Klenk H.-P."/>
        </authorList>
    </citation>
    <scope>NUCLEOTIDE SEQUENCE [LARGE SCALE GENOMIC DNA]</scope>
    <source>
        <strain evidence="4 5">DSM 11294</strain>
    </source>
</reference>
<keyword evidence="5" id="KW-1185">Reference proteome</keyword>
<dbReference type="SUPFAM" id="SSF55729">
    <property type="entry name" value="Acyl-CoA N-acyltransferases (Nat)"/>
    <property type="match status" value="1"/>
</dbReference>
<dbReference type="PROSITE" id="PS51186">
    <property type="entry name" value="GNAT"/>
    <property type="match status" value="1"/>
</dbReference>
<dbReference type="Gene3D" id="3.40.630.30">
    <property type="match status" value="1"/>
</dbReference>
<name>A0A3N2BF88_9MICO</name>